<keyword evidence="2" id="KW-0732">Signal</keyword>
<reference evidence="3" key="2">
    <citation type="submission" date="2021-04" db="EMBL/GenBank/DDBJ databases">
        <authorList>
            <person name="Gilroy R."/>
        </authorList>
    </citation>
    <scope>NUCLEOTIDE SEQUENCE</scope>
    <source>
        <strain evidence="3">Gambia15-2214</strain>
    </source>
</reference>
<proteinExistence type="predicted"/>
<organism evidence="3 4">
    <name type="scientific">Candidatus Treponema excrementipullorum</name>
    <dbReference type="NCBI Taxonomy" id="2838768"/>
    <lineage>
        <taxon>Bacteria</taxon>
        <taxon>Pseudomonadati</taxon>
        <taxon>Spirochaetota</taxon>
        <taxon>Spirochaetia</taxon>
        <taxon>Spirochaetales</taxon>
        <taxon>Treponemataceae</taxon>
        <taxon>Treponema</taxon>
    </lineage>
</organism>
<accession>A0A9E2NZS7</accession>
<dbReference type="InterPro" id="IPR011990">
    <property type="entry name" value="TPR-like_helical_dom_sf"/>
</dbReference>
<keyword evidence="1" id="KW-0802">TPR repeat</keyword>
<feature type="repeat" description="TPR" evidence="1">
    <location>
        <begin position="238"/>
        <end position="271"/>
    </location>
</feature>
<feature type="signal peptide" evidence="2">
    <location>
        <begin position="1"/>
        <end position="19"/>
    </location>
</feature>
<dbReference type="SUPFAM" id="SSF48452">
    <property type="entry name" value="TPR-like"/>
    <property type="match status" value="1"/>
</dbReference>
<protein>
    <recommendedName>
        <fullName evidence="5">Tetratricopeptide repeat protein</fullName>
    </recommendedName>
</protein>
<evidence type="ECO:0000313" key="3">
    <source>
        <dbReference type="EMBL" id="MBU3850952.1"/>
    </source>
</evidence>
<feature type="chain" id="PRO_5039088630" description="Tetratricopeptide repeat protein" evidence="2">
    <location>
        <begin position="20"/>
        <end position="289"/>
    </location>
</feature>
<evidence type="ECO:0000313" key="4">
    <source>
        <dbReference type="Proteomes" id="UP000823914"/>
    </source>
</evidence>
<evidence type="ECO:0000256" key="1">
    <source>
        <dbReference type="PROSITE-ProRule" id="PRU00339"/>
    </source>
</evidence>
<dbReference type="AlphaFoldDB" id="A0A9E2NZS7"/>
<dbReference type="Gene3D" id="1.25.40.10">
    <property type="entry name" value="Tetratricopeptide repeat domain"/>
    <property type="match status" value="1"/>
</dbReference>
<sequence length="289" mass="32948">MKKFVFLSVLFFSLFGAFAQSQRLFVTDIDVEAISENQIKIRWTLPQNLDTEKDVLSIAIYRTNIPVSDVSALWNEKPLALLHGFETEYIDTVSEKKEFYYTVLLTKEGSDMADFVIPGANTTVWGITPLVPAEAPILPEKITKVEKPDPDTGLRSFPLPLLNHPGTAGSVSKEFSTNALHIPDGYVFPEETDISLLAGEEYLLTRIITEYFTQKNYEKTIQEIRSFLDIRRSDSVKNRATFYLGESYFFLGKYKEALTYFLTVKEAFPGLSDYWIQTALQNYQIPVTQ</sequence>
<dbReference type="Proteomes" id="UP000823914">
    <property type="component" value="Unassembled WGS sequence"/>
</dbReference>
<dbReference type="EMBL" id="JAHLFV010000236">
    <property type="protein sequence ID" value="MBU3850952.1"/>
    <property type="molecule type" value="Genomic_DNA"/>
</dbReference>
<comment type="caution">
    <text evidence="3">The sequence shown here is derived from an EMBL/GenBank/DDBJ whole genome shotgun (WGS) entry which is preliminary data.</text>
</comment>
<name>A0A9E2NZS7_9SPIR</name>
<dbReference type="PROSITE" id="PS50005">
    <property type="entry name" value="TPR"/>
    <property type="match status" value="1"/>
</dbReference>
<reference evidence="3" key="1">
    <citation type="journal article" date="2021" name="PeerJ">
        <title>Extensive microbial diversity within the chicken gut microbiome revealed by metagenomics and culture.</title>
        <authorList>
            <person name="Gilroy R."/>
            <person name="Ravi A."/>
            <person name="Getino M."/>
            <person name="Pursley I."/>
            <person name="Horton D.L."/>
            <person name="Alikhan N.F."/>
            <person name="Baker D."/>
            <person name="Gharbi K."/>
            <person name="Hall N."/>
            <person name="Watson M."/>
            <person name="Adriaenssens E.M."/>
            <person name="Foster-Nyarko E."/>
            <person name="Jarju S."/>
            <person name="Secka A."/>
            <person name="Antonio M."/>
            <person name="Oren A."/>
            <person name="Chaudhuri R.R."/>
            <person name="La Ragione R."/>
            <person name="Hildebrand F."/>
            <person name="Pallen M.J."/>
        </authorList>
    </citation>
    <scope>NUCLEOTIDE SEQUENCE</scope>
    <source>
        <strain evidence="3">Gambia15-2214</strain>
    </source>
</reference>
<dbReference type="InterPro" id="IPR019734">
    <property type="entry name" value="TPR_rpt"/>
</dbReference>
<evidence type="ECO:0000256" key="2">
    <source>
        <dbReference type="SAM" id="SignalP"/>
    </source>
</evidence>
<gene>
    <name evidence="3" type="ORF">IAA16_10330</name>
</gene>
<evidence type="ECO:0008006" key="5">
    <source>
        <dbReference type="Google" id="ProtNLM"/>
    </source>
</evidence>